<evidence type="ECO:0000313" key="2">
    <source>
        <dbReference type="Proteomes" id="UP000034793"/>
    </source>
</evidence>
<reference evidence="1 2" key="1">
    <citation type="journal article" date="2015" name="Nature">
        <title>rRNA introns, odd ribosomes, and small enigmatic genomes across a large radiation of phyla.</title>
        <authorList>
            <person name="Brown C.T."/>
            <person name="Hug L.A."/>
            <person name="Thomas B.C."/>
            <person name="Sharon I."/>
            <person name="Castelle C.J."/>
            <person name="Singh A."/>
            <person name="Wilkins M.J."/>
            <person name="Williams K.H."/>
            <person name="Banfield J.F."/>
        </authorList>
    </citation>
    <scope>NUCLEOTIDE SEQUENCE [LARGE SCALE GENOMIC DNA]</scope>
</reference>
<name>A0A0G0S5B4_9BACT</name>
<accession>A0A0G0S5B4</accession>
<evidence type="ECO:0000313" key="1">
    <source>
        <dbReference type="EMBL" id="KKR29905.1"/>
    </source>
</evidence>
<dbReference type="EMBL" id="LBXL01000019">
    <property type="protein sequence ID" value="KKR29905.1"/>
    <property type="molecule type" value="Genomic_DNA"/>
</dbReference>
<dbReference type="PANTHER" id="PTHR39189:SF1">
    <property type="entry name" value="UPF0173 METAL-DEPENDENT HYDROLASE YTKL"/>
    <property type="match status" value="1"/>
</dbReference>
<dbReference type="Gene3D" id="3.60.15.10">
    <property type="entry name" value="Ribonuclease Z/Hydroxyacylglutathione hydrolase-like"/>
    <property type="match status" value="1"/>
</dbReference>
<dbReference type="InterPro" id="IPR036866">
    <property type="entry name" value="RibonucZ/Hydroxyglut_hydro"/>
</dbReference>
<gene>
    <name evidence="1" type="ORF">UT61_C0019G0022</name>
</gene>
<keyword evidence="1" id="KW-0378">Hydrolase</keyword>
<dbReference type="Pfam" id="PF13483">
    <property type="entry name" value="Lactamase_B_3"/>
    <property type="match status" value="1"/>
</dbReference>
<comment type="caution">
    <text evidence="1">The sequence shown here is derived from an EMBL/GenBank/DDBJ whole genome shotgun (WGS) entry which is preliminary data.</text>
</comment>
<proteinExistence type="predicted"/>
<protein>
    <submittedName>
        <fullName evidence="1">Zn-dependent hydrolase of the beta-lactamase fold-like protein</fullName>
    </submittedName>
</protein>
<organism evidence="1 2">
    <name type="scientific">Candidatus Woesebacteria bacterium GW2011_GWA1_39_8</name>
    <dbReference type="NCBI Taxonomy" id="1618552"/>
    <lineage>
        <taxon>Bacteria</taxon>
        <taxon>Candidatus Woeseibacteriota</taxon>
    </lineage>
</organism>
<dbReference type="PANTHER" id="PTHR39189">
    <property type="entry name" value="UPF0173 METAL-DEPENDENT HYDROLASE YTKL"/>
    <property type="match status" value="1"/>
</dbReference>
<dbReference type="SUPFAM" id="SSF56281">
    <property type="entry name" value="Metallo-hydrolase/oxidoreductase"/>
    <property type="match status" value="1"/>
</dbReference>
<dbReference type="Proteomes" id="UP000034793">
    <property type="component" value="Unassembled WGS sequence"/>
</dbReference>
<sequence length="216" mass="23117">MIISYQGVQSFKVQFGDTVLAFDPVSKKSKFKVSNFGADIALISLNHPDMNGTSQVNRGEKQAFIINGPGEYEIQGVFIKGLPSSSNYPSNFSGQEEGAKINTIYTVNFENMNLCFLGALGSAKIPSETKAGIDGVDILFVPIGGPSTGILSPAEAYKFAVSLEPSIIVPMNFDGTSLKSFLKEGGSEGLKPIEKLTVKKKDLEGKGGEIILLQEQ</sequence>
<dbReference type="GO" id="GO:0016787">
    <property type="term" value="F:hydrolase activity"/>
    <property type="evidence" value="ECO:0007669"/>
    <property type="project" value="UniProtKB-KW"/>
</dbReference>
<dbReference type="AlphaFoldDB" id="A0A0G0S5B4"/>